<protein>
    <submittedName>
        <fullName evidence="1">Uncharacterized protein</fullName>
    </submittedName>
</protein>
<gene>
    <name evidence="1" type="ORF">L3Q82_023389</name>
</gene>
<proteinExistence type="predicted"/>
<dbReference type="Proteomes" id="UP000831701">
    <property type="component" value="Chromosome 5"/>
</dbReference>
<evidence type="ECO:0000313" key="2">
    <source>
        <dbReference type="Proteomes" id="UP000831701"/>
    </source>
</evidence>
<sequence length="772" mass="86148">EAEQSLFPGAQLDQTERKNSFKQLVGPSKIFLALEEKRPERPELQGSVIIQSKAAEHYTSGNEAMTKAQYEKAVICFSKAINLQPEQTRLHVAQAEAFLQLCDFQSAAACYKRAWLLQPETFSARLAFIYYLQGQCLFDRGLFLEALEAFSKAAEVKPGCRVYEVKSLACLTAAGLHSDCLKLVNSWMASDGPTSDLYILRARLHKMIHQTSRCYHDVKSALALNPTCPEAGALLLQLKEASERARRRAVDRAVAEQLPEALCMINIALENSPQDARLYLFRGMLYRRLKDFTAAIEDLIQAVELSEEEEQEVRGQAEVGDVKDERGSVQEVRGQAEVGDMKDERSSVQEDANFQLVLTYNDFAVQCFSRGLYAEATLLLNRAVEEEKSQAGLYLNRGRGVYCFFKQGEWCFALADYQQAEEMMRPDDPAVCLRLAVLHNTLGSFCFQDGCFQEAADMFSLAIQYNPAVAQYYENRAKAFRKLLNLKGARQDFICMVILDPTNEELPPMLMNLFPGCSLSDVLSKPAGEKVRGQLMETIQACSSSSDQQRLSEKLQKMTLTNDNAASEPEEPSDAGQELKLCVHLQEMQITDAVTNLLQARVTVLSGPGGASSRVVPVAQPARFLRPDKNTFLWAQELAAWPRLKTFPGRREACCLSSALDKCFTQLCSHWVFEGTGGPIGLLFSPFYNHVGVRWSLYQLASEAGGFLKSLTLNILPAKKLFFGVGRNVHMMMVGFLLEKINLPATNKFISVLADSYLVIFPFPTIYACSSG</sequence>
<feature type="non-terminal residue" evidence="1">
    <location>
        <position position="1"/>
    </location>
</feature>
<name>A0ACB8WYT8_9TELE</name>
<keyword evidence="2" id="KW-1185">Reference proteome</keyword>
<reference evidence="1" key="1">
    <citation type="submission" date="2022-04" db="EMBL/GenBank/DDBJ databases">
        <title>Jade perch genome.</title>
        <authorList>
            <person name="Chao B."/>
        </authorList>
    </citation>
    <scope>NUCLEOTIDE SEQUENCE</scope>
    <source>
        <strain evidence="1">CB-2022</strain>
    </source>
</reference>
<accession>A0ACB8WYT8</accession>
<evidence type="ECO:0000313" key="1">
    <source>
        <dbReference type="EMBL" id="KAI3372949.1"/>
    </source>
</evidence>
<comment type="caution">
    <text evidence="1">The sequence shown here is derived from an EMBL/GenBank/DDBJ whole genome shotgun (WGS) entry which is preliminary data.</text>
</comment>
<organism evidence="1 2">
    <name type="scientific">Scortum barcoo</name>
    <name type="common">barcoo grunter</name>
    <dbReference type="NCBI Taxonomy" id="214431"/>
    <lineage>
        <taxon>Eukaryota</taxon>
        <taxon>Metazoa</taxon>
        <taxon>Chordata</taxon>
        <taxon>Craniata</taxon>
        <taxon>Vertebrata</taxon>
        <taxon>Euteleostomi</taxon>
        <taxon>Actinopterygii</taxon>
        <taxon>Neopterygii</taxon>
        <taxon>Teleostei</taxon>
        <taxon>Neoteleostei</taxon>
        <taxon>Acanthomorphata</taxon>
        <taxon>Eupercaria</taxon>
        <taxon>Centrarchiformes</taxon>
        <taxon>Terapontoidei</taxon>
        <taxon>Terapontidae</taxon>
        <taxon>Scortum</taxon>
    </lineage>
</organism>
<dbReference type="EMBL" id="CM041535">
    <property type="protein sequence ID" value="KAI3372949.1"/>
    <property type="molecule type" value="Genomic_DNA"/>
</dbReference>